<keyword evidence="3 14" id="KW-0813">Transport</keyword>
<protein>
    <recommendedName>
        <fullName evidence="14">Pannexin</fullName>
    </recommendedName>
</protein>
<keyword evidence="4" id="KW-1003">Cell membrane</keyword>
<dbReference type="GO" id="GO:0005886">
    <property type="term" value="C:plasma membrane"/>
    <property type="evidence" value="ECO:0007669"/>
    <property type="project" value="UniProtKB-SubCell"/>
</dbReference>
<dbReference type="GO" id="GO:0005921">
    <property type="term" value="C:gap junction"/>
    <property type="evidence" value="ECO:0007669"/>
    <property type="project" value="UniProtKB-UniRule"/>
</dbReference>
<evidence type="ECO:0000256" key="3">
    <source>
        <dbReference type="ARBA" id="ARBA00022448"/>
    </source>
</evidence>
<evidence type="ECO:0000256" key="7">
    <source>
        <dbReference type="ARBA" id="ARBA00022989"/>
    </source>
</evidence>
<dbReference type="EMBL" id="JARO02016582">
    <property type="protein sequence ID" value="KPP57400.1"/>
    <property type="molecule type" value="Genomic_DNA"/>
</dbReference>
<feature type="non-terminal residue" evidence="16">
    <location>
        <position position="1"/>
    </location>
</feature>
<evidence type="ECO:0000256" key="11">
    <source>
        <dbReference type="ARBA" id="ARBA00023303"/>
    </source>
</evidence>
<evidence type="ECO:0000256" key="2">
    <source>
        <dbReference type="ARBA" id="ARBA00004651"/>
    </source>
</evidence>
<dbReference type="Proteomes" id="UP000034805">
    <property type="component" value="Unassembled WGS sequence"/>
</dbReference>
<dbReference type="PANTHER" id="PTHR15759">
    <property type="entry name" value="PANNEXIN"/>
    <property type="match status" value="1"/>
</dbReference>
<dbReference type="GO" id="GO:0032732">
    <property type="term" value="P:positive regulation of interleukin-1 production"/>
    <property type="evidence" value="ECO:0007669"/>
    <property type="project" value="InterPro"/>
</dbReference>
<keyword evidence="11 14" id="KW-0407">Ion channel</keyword>
<evidence type="ECO:0000313" key="17">
    <source>
        <dbReference type="Proteomes" id="UP000034805"/>
    </source>
</evidence>
<comment type="subcellular location">
    <subcellularLocation>
        <location evidence="2 14">Cell membrane</location>
        <topology evidence="2 14">Multi-pass membrane protein</topology>
    </subcellularLocation>
    <subcellularLocation>
        <location evidence="1">Endoplasmic reticulum membrane</location>
        <topology evidence="1">Multi-pass membrane protein</topology>
    </subcellularLocation>
</comment>
<dbReference type="GO" id="GO:0005789">
    <property type="term" value="C:endoplasmic reticulum membrane"/>
    <property type="evidence" value="ECO:0007669"/>
    <property type="project" value="UniProtKB-SubCell"/>
</dbReference>
<keyword evidence="9 14" id="KW-0472">Membrane</keyword>
<keyword evidence="5 14" id="KW-0812">Transmembrane</keyword>
<comment type="caution">
    <text evidence="14">Lacks conserved residue(s) required for the propagation of feature annotation.</text>
</comment>
<evidence type="ECO:0000256" key="14">
    <source>
        <dbReference type="RuleBase" id="RU010713"/>
    </source>
</evidence>
<evidence type="ECO:0000256" key="15">
    <source>
        <dbReference type="SAM" id="MobiDB-lite"/>
    </source>
</evidence>
<sequence length="353" mass="38884">TQISCFSPTNFSWRQAGYVDSFCWASVQKQSLVTEHGLVPLWLHKFFPYVLLLVAVLMYVPALFWRFTAAPHLVSDLAFIMEELDRSYNRAIKLAQSLAGGESRNGADAPSEQRRYPLREPPPFSLSVSDAVPDLTEGFRYPLVEQYLKTKRFSRGLVAKYLICRALTLAILFFACLYLGYYINLASITDEFACNIRTGVLRNDTGVPAAMQCKLVAVGVFQLLSVINLAVYVLLAPAVVYAALLPARRNASFLEPYLKLPTFGVLELGGCGYDDLAVCLLFLEENLSELKSYKRLKVLVHLQETGEGGGDTMGILRALGQVKVDAVDGRAAASLKDEGATAGEGRADATEMK</sequence>
<accession>A0A0P7UEI8</accession>
<evidence type="ECO:0000256" key="12">
    <source>
        <dbReference type="PIRSR" id="PIRSR600990-51"/>
    </source>
</evidence>
<feature type="glycosylation site" description="N-linked (GlcNAc...) asparagine" evidence="13">
    <location>
        <position position="10"/>
    </location>
</feature>
<dbReference type="PROSITE" id="PS51013">
    <property type="entry name" value="PANNEXIN"/>
    <property type="match status" value="1"/>
</dbReference>
<keyword evidence="8 14" id="KW-0406">Ion transport</keyword>
<reference evidence="16 17" key="1">
    <citation type="submission" date="2015-08" db="EMBL/GenBank/DDBJ databases">
        <title>The genome of the Asian arowana (Scleropages formosus).</title>
        <authorList>
            <person name="Tan M.H."/>
            <person name="Gan H.M."/>
            <person name="Croft L.J."/>
            <person name="Austin C.M."/>
        </authorList>
    </citation>
    <scope>NUCLEOTIDE SEQUENCE [LARGE SCALE GENOMIC DNA]</scope>
    <source>
        <strain evidence="16">Aro1</strain>
    </source>
</reference>
<feature type="non-terminal residue" evidence="16">
    <location>
        <position position="353"/>
    </location>
</feature>
<feature type="transmembrane region" description="Helical" evidence="14">
    <location>
        <begin position="162"/>
        <end position="183"/>
    </location>
</feature>
<dbReference type="InterPro" id="IPR039099">
    <property type="entry name" value="Pannexin"/>
</dbReference>
<evidence type="ECO:0000256" key="9">
    <source>
        <dbReference type="ARBA" id="ARBA00023136"/>
    </source>
</evidence>
<evidence type="ECO:0000256" key="13">
    <source>
        <dbReference type="PIRSR" id="PIRSR600990-52"/>
    </source>
</evidence>
<dbReference type="InterPro" id="IPR000990">
    <property type="entry name" value="Innexin"/>
</dbReference>
<comment type="function">
    <text evidence="14">Structural component of the gap junctions and the hemichannels.</text>
</comment>
<evidence type="ECO:0000313" key="16">
    <source>
        <dbReference type="EMBL" id="KPP57400.1"/>
    </source>
</evidence>
<evidence type="ECO:0000256" key="10">
    <source>
        <dbReference type="ARBA" id="ARBA00023180"/>
    </source>
</evidence>
<dbReference type="AlphaFoldDB" id="A0A0P7UEI8"/>
<feature type="transmembrane region" description="Helical" evidence="14">
    <location>
        <begin position="46"/>
        <end position="65"/>
    </location>
</feature>
<dbReference type="GlyCosmos" id="A0A0P7UEI8">
    <property type="glycosylation" value="2 sites, No reported glycans"/>
</dbReference>
<feature type="glycosylation site" description="N-linked (GlcNAc...) asparagine" evidence="12">
    <location>
        <position position="203"/>
    </location>
</feature>
<evidence type="ECO:0000256" key="6">
    <source>
        <dbReference type="ARBA" id="ARBA00022824"/>
    </source>
</evidence>
<dbReference type="GO" id="GO:0022829">
    <property type="term" value="F:wide pore channel activity"/>
    <property type="evidence" value="ECO:0007669"/>
    <property type="project" value="TreeGrafter"/>
</dbReference>
<dbReference type="GO" id="GO:0007267">
    <property type="term" value="P:cell-cell signaling"/>
    <property type="evidence" value="ECO:0007669"/>
    <property type="project" value="TreeGrafter"/>
</dbReference>
<dbReference type="GO" id="GO:0006812">
    <property type="term" value="P:monoatomic cation transport"/>
    <property type="evidence" value="ECO:0007669"/>
    <property type="project" value="InterPro"/>
</dbReference>
<evidence type="ECO:0000256" key="4">
    <source>
        <dbReference type="ARBA" id="ARBA00022475"/>
    </source>
</evidence>
<dbReference type="PANTHER" id="PTHR15759:SF5">
    <property type="entry name" value="PANNEXIN-1"/>
    <property type="match status" value="1"/>
</dbReference>
<feature type="region of interest" description="Disordered" evidence="15">
    <location>
        <begin position="101"/>
        <end position="121"/>
    </location>
</feature>
<dbReference type="GO" id="GO:0034220">
    <property type="term" value="P:monoatomic ion transmembrane transport"/>
    <property type="evidence" value="ECO:0007669"/>
    <property type="project" value="UniProtKB-KW"/>
</dbReference>
<comment type="similarity">
    <text evidence="14">Belongs to the pannexin family.</text>
</comment>
<gene>
    <name evidence="14" type="primary">PANX</name>
    <name evidence="16" type="ORF">Z043_124884</name>
</gene>
<evidence type="ECO:0000256" key="1">
    <source>
        <dbReference type="ARBA" id="ARBA00004477"/>
    </source>
</evidence>
<comment type="caution">
    <text evidence="16">The sequence shown here is derived from an EMBL/GenBank/DDBJ whole genome shotgun (WGS) entry which is preliminary data.</text>
</comment>
<proteinExistence type="inferred from homology"/>
<keyword evidence="7 14" id="KW-1133">Transmembrane helix</keyword>
<name>A0A0P7UEI8_SCLFO</name>
<feature type="transmembrane region" description="Helical" evidence="14">
    <location>
        <begin position="220"/>
        <end position="244"/>
    </location>
</feature>
<dbReference type="STRING" id="113540.ENSSFOP00015024383"/>
<evidence type="ECO:0000256" key="8">
    <source>
        <dbReference type="ARBA" id="ARBA00023065"/>
    </source>
</evidence>
<keyword evidence="6" id="KW-0256">Endoplasmic reticulum</keyword>
<evidence type="ECO:0000256" key="5">
    <source>
        <dbReference type="ARBA" id="ARBA00022692"/>
    </source>
</evidence>
<organism evidence="16 17">
    <name type="scientific">Scleropages formosus</name>
    <name type="common">Asian bonytongue</name>
    <name type="synonym">Osteoglossum formosum</name>
    <dbReference type="NCBI Taxonomy" id="113540"/>
    <lineage>
        <taxon>Eukaryota</taxon>
        <taxon>Metazoa</taxon>
        <taxon>Chordata</taxon>
        <taxon>Craniata</taxon>
        <taxon>Vertebrata</taxon>
        <taxon>Euteleostomi</taxon>
        <taxon>Actinopterygii</taxon>
        <taxon>Neopterygii</taxon>
        <taxon>Teleostei</taxon>
        <taxon>Osteoglossocephala</taxon>
        <taxon>Osteoglossomorpha</taxon>
        <taxon>Osteoglossiformes</taxon>
        <taxon>Osteoglossidae</taxon>
        <taxon>Scleropages</taxon>
    </lineage>
</organism>
<keyword evidence="10 12" id="KW-0325">Glycoprotein</keyword>
<dbReference type="Pfam" id="PF00876">
    <property type="entry name" value="Innexin"/>
    <property type="match status" value="1"/>
</dbReference>